<accession>A0A5P2XBA9</accession>
<evidence type="ECO:0000259" key="2">
    <source>
        <dbReference type="Pfam" id="PF01510"/>
    </source>
</evidence>
<dbReference type="InterPro" id="IPR036505">
    <property type="entry name" value="Amidase/PGRP_sf"/>
</dbReference>
<dbReference type="GO" id="GO:0009253">
    <property type="term" value="P:peptidoglycan catabolic process"/>
    <property type="evidence" value="ECO:0007669"/>
    <property type="project" value="InterPro"/>
</dbReference>
<sequence>MAWYANAKRMEVQPEGNAQPAIRPTQLIFHSIAAPWTGRRTYEYWRDSTNLECHFFVEFGGGVFQYIGTQTRADANMHANQRGDGTGAVSVETASNLKHTDPWTSSQISALIKLGAWMHRTHGVPLRICRSATDPGFGTHRMFAAWSNGGTACPGDARQRQFRELVFPGIVKAAGGKPPKPSPYAEFPGAEFFKSSPRSPLITAMGRRLVAEGCGRYAEGPGPQWTDADRKSYAAWQRKRGFSGADADGWPGRTTWDALKVPRG</sequence>
<protein>
    <submittedName>
        <fullName evidence="3">N-acetylmuramoyl-L-alanine amidase</fullName>
    </submittedName>
</protein>
<dbReference type="NCBIfam" id="NF038080">
    <property type="entry name" value="PG_bind_siph"/>
    <property type="match status" value="1"/>
</dbReference>
<dbReference type="Pfam" id="PF01510">
    <property type="entry name" value="Amidase_2"/>
    <property type="match status" value="1"/>
</dbReference>
<feature type="region of interest" description="Disordered" evidence="1">
    <location>
        <begin position="244"/>
        <end position="264"/>
    </location>
</feature>
<name>A0A5P2XBA9_STRST</name>
<dbReference type="AlphaFoldDB" id="A0A5P2XBA9"/>
<dbReference type="EMBL" id="CP023690">
    <property type="protein sequence ID" value="QEV59856.1"/>
    <property type="molecule type" value="Genomic_DNA"/>
</dbReference>
<proteinExistence type="predicted"/>
<organism evidence="3 4">
    <name type="scientific">Streptomyces spectabilis</name>
    <dbReference type="NCBI Taxonomy" id="68270"/>
    <lineage>
        <taxon>Bacteria</taxon>
        <taxon>Bacillati</taxon>
        <taxon>Actinomycetota</taxon>
        <taxon>Actinomycetes</taxon>
        <taxon>Kitasatosporales</taxon>
        <taxon>Streptomycetaceae</taxon>
        <taxon>Streptomyces</taxon>
    </lineage>
</organism>
<evidence type="ECO:0000313" key="3">
    <source>
        <dbReference type="EMBL" id="QEV59856.1"/>
    </source>
</evidence>
<dbReference type="OrthoDB" id="3998183at2"/>
<dbReference type="RefSeq" id="WP_150510975.1">
    <property type="nucleotide sequence ID" value="NZ_CP023690.1"/>
</dbReference>
<dbReference type="GO" id="GO:0008745">
    <property type="term" value="F:N-acetylmuramoyl-L-alanine amidase activity"/>
    <property type="evidence" value="ECO:0007669"/>
    <property type="project" value="InterPro"/>
</dbReference>
<dbReference type="Proteomes" id="UP000326505">
    <property type="component" value="Chromosome"/>
</dbReference>
<dbReference type="KEGG" id="sspb:CP982_14840"/>
<dbReference type="SUPFAM" id="SSF55846">
    <property type="entry name" value="N-acetylmuramoyl-L-alanine amidase-like"/>
    <property type="match status" value="1"/>
</dbReference>
<feature type="domain" description="N-acetylmuramoyl-L-alanine amidase" evidence="2">
    <location>
        <begin position="24"/>
        <end position="155"/>
    </location>
</feature>
<gene>
    <name evidence="3" type="ORF">CP982_14840</name>
</gene>
<dbReference type="InterPro" id="IPR002502">
    <property type="entry name" value="Amidase_domain"/>
</dbReference>
<dbReference type="Gene3D" id="3.40.80.10">
    <property type="entry name" value="Peptidoglycan recognition protein-like"/>
    <property type="match status" value="1"/>
</dbReference>
<reference evidence="3 4" key="1">
    <citation type="submission" date="2017-09" db="EMBL/GenBank/DDBJ databases">
        <authorList>
            <person name="Lee N."/>
            <person name="Cho B.-K."/>
        </authorList>
    </citation>
    <scope>NUCLEOTIDE SEQUENCE [LARGE SCALE GENOMIC DNA]</scope>
    <source>
        <strain evidence="3 4">ATCC 27465</strain>
    </source>
</reference>
<dbReference type="InterPro" id="IPR047763">
    <property type="entry name" value="PG_bind_dom_phiBT1-type"/>
</dbReference>
<evidence type="ECO:0000256" key="1">
    <source>
        <dbReference type="SAM" id="MobiDB-lite"/>
    </source>
</evidence>
<evidence type="ECO:0000313" key="4">
    <source>
        <dbReference type="Proteomes" id="UP000326505"/>
    </source>
</evidence>